<feature type="transmembrane region" description="Helical" evidence="1">
    <location>
        <begin position="28"/>
        <end position="51"/>
    </location>
</feature>
<name>A0AAV4WGS6_CAEEX</name>
<feature type="transmembrane region" description="Helical" evidence="1">
    <location>
        <begin position="57"/>
        <end position="76"/>
    </location>
</feature>
<dbReference type="EMBL" id="BPLR01016143">
    <property type="protein sequence ID" value="GIY81578.1"/>
    <property type="molecule type" value="Genomic_DNA"/>
</dbReference>
<reference evidence="2 3" key="1">
    <citation type="submission" date="2021-06" db="EMBL/GenBank/DDBJ databases">
        <title>Caerostris extrusa draft genome.</title>
        <authorList>
            <person name="Kono N."/>
            <person name="Arakawa K."/>
        </authorList>
    </citation>
    <scope>NUCLEOTIDE SEQUENCE [LARGE SCALE GENOMIC DNA]</scope>
</reference>
<comment type="caution">
    <text evidence="2">The sequence shown here is derived from an EMBL/GenBank/DDBJ whole genome shotgun (WGS) entry which is preliminary data.</text>
</comment>
<evidence type="ECO:0000313" key="3">
    <source>
        <dbReference type="Proteomes" id="UP001054945"/>
    </source>
</evidence>
<organism evidence="2 3">
    <name type="scientific">Caerostris extrusa</name>
    <name type="common">Bark spider</name>
    <name type="synonym">Caerostris bankana</name>
    <dbReference type="NCBI Taxonomy" id="172846"/>
    <lineage>
        <taxon>Eukaryota</taxon>
        <taxon>Metazoa</taxon>
        <taxon>Ecdysozoa</taxon>
        <taxon>Arthropoda</taxon>
        <taxon>Chelicerata</taxon>
        <taxon>Arachnida</taxon>
        <taxon>Araneae</taxon>
        <taxon>Araneomorphae</taxon>
        <taxon>Entelegynae</taxon>
        <taxon>Araneoidea</taxon>
        <taxon>Araneidae</taxon>
        <taxon>Caerostris</taxon>
    </lineage>
</organism>
<keyword evidence="1" id="KW-0472">Membrane</keyword>
<feature type="transmembrane region" description="Helical" evidence="1">
    <location>
        <begin position="88"/>
        <end position="111"/>
    </location>
</feature>
<keyword evidence="3" id="KW-1185">Reference proteome</keyword>
<dbReference type="AlphaFoldDB" id="A0AAV4WGS6"/>
<accession>A0AAV4WGS6</accession>
<keyword evidence="1" id="KW-0812">Transmembrane</keyword>
<dbReference type="Proteomes" id="UP001054945">
    <property type="component" value="Unassembled WGS sequence"/>
</dbReference>
<keyword evidence="1" id="KW-1133">Transmembrane helix</keyword>
<sequence>MVIIHSNPTGSVDYLIDISDYGAVVQSLLWPTTCFMFMLLVAYGAIIILAYDMLNVYGVGGVWYNHCFGTCLWCWGRMAQSLLWLIKFYMFIVLVAYGAIATLANNIPYVYGEITTLKTSRHGNDYDSPKQNIWNFPSFLQSMRMRSNNS</sequence>
<gene>
    <name evidence="2" type="ORF">CEXT_776701</name>
</gene>
<protein>
    <submittedName>
        <fullName evidence="2">Uncharacterized protein</fullName>
    </submittedName>
</protein>
<evidence type="ECO:0000256" key="1">
    <source>
        <dbReference type="SAM" id="Phobius"/>
    </source>
</evidence>
<evidence type="ECO:0000313" key="2">
    <source>
        <dbReference type="EMBL" id="GIY81578.1"/>
    </source>
</evidence>
<proteinExistence type="predicted"/>